<dbReference type="eggNOG" id="KOG1968">
    <property type="taxonomic scope" value="Eukaryota"/>
</dbReference>
<feature type="region of interest" description="Disordered" evidence="1">
    <location>
        <begin position="1"/>
        <end position="107"/>
    </location>
</feature>
<dbReference type="GO" id="GO:0003677">
    <property type="term" value="F:DNA binding"/>
    <property type="evidence" value="ECO:0007669"/>
    <property type="project" value="TreeGrafter"/>
</dbReference>
<sequence>MRGVARWLQMRDDDDDDGDDEQVEDIESEEDDGEFVDGVTLRKDATKKGKTEAAALTSKKARQKKGQDGDKGQLRMSSFVKKASSPCLSHSSPGAHSPHPKDHECSNGANATVVSIHDDSSNISITDGSPVQEEKSGVIDATEKCFIEVLQHQRDDTRAALPGSDKDDTSVKSNDVDEAAVSPLDRVDDSGAVVKLKSASKRKPWTDVDSRDVKTREANETPLKKQCVMADADASKSTEEITGVTPNVQLAPACNTAIDAAPKMMAMGRPKRKAVMDAAAKVVQNVEIVDATVARRAPIRLKTLRRANANSNDCIFVNPPPLSKTPATPIKETDDCVLVDPPASSNVFGKTPKKAASTSLFFLTTEQRDVAKRQEAALLEEQRQIEAMLKFQKDLDRRKALDVSFFAGRKVNPFFQPQKPHHMVTILDDDDSTIIRDTNAPPSTSGIFWKKESAALFPALSHVNALPPLVPTIIINGSKPRRAKLDPIVTLDDDEDSARAHIWPQLRHHQHVRLQLQAPLDDIFWCVVPATPPTGQIDDITTTPQYLHWHEFFQQLPRGDASLLVDKYAPRSSQGVVGNKHSVKWLCEWLRAWKIFRDGKSLRRVCEQYHDLFAAKTGADGTYLSDDDDDPSDELHRVFVLQGESGTGKTCCVYACAQEFGYEVLEINAGQPRSGKHLVELAGEATQSRRVVQTVHLLDAPVAKSATKKHKKGKKKREDVPLSTTSQTLVLLEDVDLLFEADKGFMTALNQIAKHARCPIVLTCKDMPDNFPPSLGHVKRTFSRPSQIEFQAYLTAVVRNQPSLVTPGEIAIDRLFHVCDGDIRRALHLLQVHGRGTGHTPTAVPVRWTCAALVPPIDAAITLAASAASHDKDLLSSAYLEELVSHFPHDKDKKIEQLAEFLRLDAIADSLSLCDVWSTTTTRFSAQSFEDGQDCSNHIVHSEFLHENLQDVTSSVRLQACHVTFHGRAKSATTDATCIQYAMDSHLRHRKIGNRRRMMAQCIRNLDATLAPIKGTTVALQGQGAVVDTIPMMSKLASVDASTHQHKRRSSNRHGYLNKILSDVQVVASIESCTRFGPALT</sequence>
<dbReference type="PANTHER" id="PTHR23389">
    <property type="entry name" value="CHROMOSOME TRANSMISSION FIDELITY FACTOR 18"/>
    <property type="match status" value="1"/>
</dbReference>
<dbReference type="SUPFAM" id="SSF52540">
    <property type="entry name" value="P-loop containing nucleoside triphosphate hydrolases"/>
    <property type="match status" value="1"/>
</dbReference>
<dbReference type="AlphaFoldDB" id="A0A024U797"/>
<dbReference type="GO" id="GO:0005524">
    <property type="term" value="F:ATP binding"/>
    <property type="evidence" value="ECO:0007669"/>
    <property type="project" value="InterPro"/>
</dbReference>
<gene>
    <name evidence="3" type="ORF">H310_05722</name>
</gene>
<feature type="domain" description="ATPase AAA-type core" evidence="2">
    <location>
        <begin position="640"/>
        <end position="777"/>
    </location>
</feature>
<dbReference type="InterPro" id="IPR003959">
    <property type="entry name" value="ATPase_AAA_core"/>
</dbReference>
<dbReference type="GO" id="GO:0016887">
    <property type="term" value="F:ATP hydrolysis activity"/>
    <property type="evidence" value="ECO:0007669"/>
    <property type="project" value="InterPro"/>
</dbReference>
<feature type="compositionally biased region" description="Acidic residues" evidence="1">
    <location>
        <begin position="12"/>
        <end position="35"/>
    </location>
</feature>
<dbReference type="EMBL" id="KI913961">
    <property type="protein sequence ID" value="ETW02149.1"/>
    <property type="molecule type" value="Genomic_DNA"/>
</dbReference>
<dbReference type="Pfam" id="PF00004">
    <property type="entry name" value="AAA"/>
    <property type="match status" value="1"/>
</dbReference>
<evidence type="ECO:0000256" key="1">
    <source>
        <dbReference type="SAM" id="MobiDB-lite"/>
    </source>
</evidence>
<dbReference type="VEuPathDB" id="FungiDB:H310_05722"/>
<organism evidence="3">
    <name type="scientific">Aphanomyces invadans</name>
    <dbReference type="NCBI Taxonomy" id="157072"/>
    <lineage>
        <taxon>Eukaryota</taxon>
        <taxon>Sar</taxon>
        <taxon>Stramenopiles</taxon>
        <taxon>Oomycota</taxon>
        <taxon>Saprolegniomycetes</taxon>
        <taxon>Saprolegniales</taxon>
        <taxon>Verrucalvaceae</taxon>
        <taxon>Aphanomyces</taxon>
    </lineage>
</organism>
<dbReference type="STRING" id="157072.A0A024U797"/>
<reference evidence="3" key="1">
    <citation type="submission" date="2013-12" db="EMBL/GenBank/DDBJ databases">
        <title>The Genome Sequence of Aphanomyces invadans NJM9701.</title>
        <authorList>
            <consortium name="The Broad Institute Genomics Platform"/>
            <person name="Russ C."/>
            <person name="Tyler B."/>
            <person name="van West P."/>
            <person name="Dieguez-Uribeondo J."/>
            <person name="Young S.K."/>
            <person name="Zeng Q."/>
            <person name="Gargeya S."/>
            <person name="Fitzgerald M."/>
            <person name="Abouelleil A."/>
            <person name="Alvarado L."/>
            <person name="Chapman S.B."/>
            <person name="Gainer-Dewar J."/>
            <person name="Goldberg J."/>
            <person name="Griggs A."/>
            <person name="Gujja S."/>
            <person name="Hansen M."/>
            <person name="Howarth C."/>
            <person name="Imamovic A."/>
            <person name="Ireland A."/>
            <person name="Larimer J."/>
            <person name="McCowan C."/>
            <person name="Murphy C."/>
            <person name="Pearson M."/>
            <person name="Poon T.W."/>
            <person name="Priest M."/>
            <person name="Roberts A."/>
            <person name="Saif S."/>
            <person name="Shea T."/>
            <person name="Sykes S."/>
            <person name="Wortman J."/>
            <person name="Nusbaum C."/>
            <person name="Birren B."/>
        </authorList>
    </citation>
    <scope>NUCLEOTIDE SEQUENCE [LARGE SCALE GENOMIC DNA]</scope>
    <source>
        <strain evidence="3">NJM9701</strain>
    </source>
</reference>
<accession>A0A024U797</accession>
<dbReference type="InterPro" id="IPR027417">
    <property type="entry name" value="P-loop_NTPase"/>
</dbReference>
<dbReference type="GeneID" id="20082772"/>
<dbReference type="GO" id="GO:0005634">
    <property type="term" value="C:nucleus"/>
    <property type="evidence" value="ECO:0007669"/>
    <property type="project" value="TreeGrafter"/>
</dbReference>
<protein>
    <recommendedName>
        <fullName evidence="2">ATPase AAA-type core domain-containing protein</fullName>
    </recommendedName>
</protein>
<evidence type="ECO:0000313" key="3">
    <source>
        <dbReference type="EMBL" id="ETW02149.1"/>
    </source>
</evidence>
<feature type="compositionally biased region" description="Basic and acidic residues" evidence="1">
    <location>
        <begin position="40"/>
        <end position="51"/>
    </location>
</feature>
<evidence type="ECO:0000259" key="2">
    <source>
        <dbReference type="Pfam" id="PF00004"/>
    </source>
</evidence>
<dbReference type="Gene3D" id="3.40.50.300">
    <property type="entry name" value="P-loop containing nucleotide triphosphate hydrolases"/>
    <property type="match status" value="1"/>
</dbReference>
<name>A0A024U797_9STRA</name>
<dbReference type="OrthoDB" id="9996895at2759"/>
<dbReference type="PANTHER" id="PTHR23389:SF21">
    <property type="entry name" value="ATPASE FAMILY AAA DOMAIN-CONTAINING PROTEIN 5"/>
    <property type="match status" value="1"/>
</dbReference>
<dbReference type="RefSeq" id="XP_008868754.1">
    <property type="nucleotide sequence ID" value="XM_008870532.1"/>
</dbReference>
<proteinExistence type="predicted"/>